<dbReference type="NCBIfam" id="TIGR01166">
    <property type="entry name" value="cbiO"/>
    <property type="match status" value="1"/>
</dbReference>
<dbReference type="InterPro" id="IPR017871">
    <property type="entry name" value="ABC_transporter-like_CS"/>
</dbReference>
<proteinExistence type="inferred from homology"/>
<dbReference type="GO" id="GO:0043190">
    <property type="term" value="C:ATP-binding cassette (ABC) transporter complex"/>
    <property type="evidence" value="ECO:0007669"/>
    <property type="project" value="TreeGrafter"/>
</dbReference>
<dbReference type="Proteomes" id="UP000001683">
    <property type="component" value="Chromosome"/>
</dbReference>
<dbReference type="GO" id="GO:0006824">
    <property type="term" value="P:cobalt ion transport"/>
    <property type="evidence" value="ECO:0007669"/>
    <property type="project" value="InterPro"/>
</dbReference>
<dbReference type="RefSeq" id="WP_012448879.1">
    <property type="nucleotide sequence ID" value="NC_010718.1"/>
</dbReference>
<protein>
    <recommendedName>
        <fullName evidence="10">ABC transporter ATP-binding protein</fullName>
    </recommendedName>
</protein>
<evidence type="ECO:0000256" key="8">
    <source>
        <dbReference type="ARBA" id="ARBA00023136"/>
    </source>
</evidence>
<evidence type="ECO:0000313" key="12">
    <source>
        <dbReference type="EMBL" id="ACB86035.1"/>
    </source>
</evidence>
<evidence type="ECO:0000256" key="6">
    <source>
        <dbReference type="ARBA" id="ARBA00022840"/>
    </source>
</evidence>
<dbReference type="InterPro" id="IPR003593">
    <property type="entry name" value="AAA+_ATPase"/>
</dbReference>
<evidence type="ECO:0000256" key="2">
    <source>
        <dbReference type="ARBA" id="ARBA00005417"/>
    </source>
</evidence>
<dbReference type="PANTHER" id="PTHR43553:SF24">
    <property type="entry name" value="ENERGY-COUPLING FACTOR TRANSPORTER ATP-BINDING PROTEIN ECFA1"/>
    <property type="match status" value="1"/>
</dbReference>
<dbReference type="eggNOG" id="COG1122">
    <property type="taxonomic scope" value="Bacteria"/>
</dbReference>
<dbReference type="HOGENOM" id="CLU_000604_1_22_9"/>
<dbReference type="FunFam" id="3.40.50.300:FF:000224">
    <property type="entry name" value="Energy-coupling factor transporter ATP-binding protein EcfA"/>
    <property type="match status" value="1"/>
</dbReference>
<dbReference type="GO" id="GO:0005524">
    <property type="term" value="F:ATP binding"/>
    <property type="evidence" value="ECO:0007669"/>
    <property type="project" value="UniProtKB-UniRule"/>
</dbReference>
<evidence type="ECO:0000259" key="11">
    <source>
        <dbReference type="PROSITE" id="PS50893"/>
    </source>
</evidence>
<dbReference type="STRING" id="457570.Nther_2472"/>
<comment type="function">
    <text evidence="9">Probably part of an ABC transporter complex. Responsible for energy coupling to the transport system.</text>
</comment>
<sequence length="263" mass="29248">MAFAIEINDLNYTYPDQTPALTGINLKITKQKKTAILGANGSGKTTLIYHINGTIQSQDGELKVLDKTINKENINNIRQAVGLLFDNPDNQLFSTTVYGDIAFGPRNLNLEQNEINKRVEMAIEKVGIENLSERPPYSLSLGQKKRAAIAGILAMKPQILVCDEPFSGLDPSISLQLREILDDLKEQGATLVYSTHDVDLTYAWADEVVIMKEGQVLKSGPVDILREERLMEKSGLPLPMLAELFKHSKYNPHTVQEASRLIT</sequence>
<evidence type="ECO:0000313" key="13">
    <source>
        <dbReference type="Proteomes" id="UP000001683"/>
    </source>
</evidence>
<reference evidence="12 13" key="2">
    <citation type="journal article" date="2011" name="J. Bacteriol.">
        <title>Complete genome sequence of the anaerobic, halophilic alkalithermophile Natranaerobius thermophilus JW/NM-WN-LF.</title>
        <authorList>
            <person name="Zhao B."/>
            <person name="Mesbah N.M."/>
            <person name="Dalin E."/>
            <person name="Goodwin L."/>
            <person name="Nolan M."/>
            <person name="Pitluck S."/>
            <person name="Chertkov O."/>
            <person name="Brettin T.S."/>
            <person name="Han J."/>
            <person name="Larimer F.W."/>
            <person name="Land M.L."/>
            <person name="Hauser L."/>
            <person name="Kyrpides N."/>
            <person name="Wiegel J."/>
        </authorList>
    </citation>
    <scope>NUCLEOTIDE SEQUENCE [LARGE SCALE GENOMIC DNA]</scope>
    <source>
        <strain evidence="13">ATCC BAA-1301 / DSM 18059 / JW/NM-WN-LF</strain>
    </source>
</reference>
<keyword evidence="4 10" id="KW-1003">Cell membrane</keyword>
<name>B2A197_NATTJ</name>
<evidence type="ECO:0000256" key="4">
    <source>
        <dbReference type="ARBA" id="ARBA00022475"/>
    </source>
</evidence>
<dbReference type="EMBL" id="CP001034">
    <property type="protein sequence ID" value="ACB86035.1"/>
    <property type="molecule type" value="Genomic_DNA"/>
</dbReference>
<dbReference type="GO" id="GO:0042626">
    <property type="term" value="F:ATPase-coupled transmembrane transporter activity"/>
    <property type="evidence" value="ECO:0007669"/>
    <property type="project" value="TreeGrafter"/>
</dbReference>
<evidence type="ECO:0000256" key="9">
    <source>
        <dbReference type="ARBA" id="ARBA00025157"/>
    </source>
</evidence>
<dbReference type="Gene3D" id="3.40.50.300">
    <property type="entry name" value="P-loop containing nucleotide triphosphate hydrolases"/>
    <property type="match status" value="1"/>
</dbReference>
<dbReference type="OrthoDB" id="9814634at2"/>
<dbReference type="InterPro" id="IPR003439">
    <property type="entry name" value="ABC_transporter-like_ATP-bd"/>
</dbReference>
<dbReference type="GO" id="GO:0016887">
    <property type="term" value="F:ATP hydrolysis activity"/>
    <property type="evidence" value="ECO:0007669"/>
    <property type="project" value="InterPro"/>
</dbReference>
<evidence type="ECO:0000256" key="7">
    <source>
        <dbReference type="ARBA" id="ARBA00022967"/>
    </source>
</evidence>
<keyword evidence="8 10" id="KW-0472">Membrane</keyword>
<dbReference type="AlphaFoldDB" id="B2A197"/>
<comment type="function">
    <text evidence="10">Part of an ABC transporter complex. Responsible for energy coupling to the transport system.</text>
</comment>
<dbReference type="Pfam" id="PF00005">
    <property type="entry name" value="ABC_tran"/>
    <property type="match status" value="1"/>
</dbReference>
<dbReference type="SUPFAM" id="SSF52540">
    <property type="entry name" value="P-loop containing nucleoside triphosphate hydrolases"/>
    <property type="match status" value="1"/>
</dbReference>
<dbReference type="KEGG" id="nth:Nther_2472"/>
<dbReference type="InterPro" id="IPR050095">
    <property type="entry name" value="ECF_ABC_transporter_ATP-bd"/>
</dbReference>
<accession>B2A197</accession>
<dbReference type="PROSITE" id="PS00211">
    <property type="entry name" value="ABC_TRANSPORTER_1"/>
    <property type="match status" value="1"/>
</dbReference>
<keyword evidence="5 10" id="KW-0547">Nucleotide-binding</keyword>
<keyword evidence="13" id="KW-1185">Reference proteome</keyword>
<evidence type="ECO:0000256" key="10">
    <source>
        <dbReference type="RuleBase" id="RU364103"/>
    </source>
</evidence>
<comment type="subcellular location">
    <subcellularLocation>
        <location evidence="1 10">Cell membrane</location>
        <topology evidence="1 10">Peripheral membrane protein</topology>
    </subcellularLocation>
</comment>
<keyword evidence="3 10" id="KW-0813">Transport</keyword>
<dbReference type="InterPro" id="IPR027417">
    <property type="entry name" value="P-loop_NTPase"/>
</dbReference>
<dbReference type="PROSITE" id="PS50893">
    <property type="entry name" value="ABC_TRANSPORTER_2"/>
    <property type="match status" value="1"/>
</dbReference>
<organism evidence="12 13">
    <name type="scientific">Natranaerobius thermophilus (strain ATCC BAA-1301 / DSM 18059 / JW/NM-WN-LF)</name>
    <dbReference type="NCBI Taxonomy" id="457570"/>
    <lineage>
        <taxon>Bacteria</taxon>
        <taxon>Bacillati</taxon>
        <taxon>Bacillota</taxon>
        <taxon>Clostridia</taxon>
        <taxon>Natranaerobiales</taxon>
        <taxon>Natranaerobiaceae</taxon>
        <taxon>Natranaerobius</taxon>
    </lineage>
</organism>
<dbReference type="CDD" id="cd03225">
    <property type="entry name" value="ABC_cobalt_CbiO_domain1"/>
    <property type="match status" value="1"/>
</dbReference>
<dbReference type="PANTHER" id="PTHR43553">
    <property type="entry name" value="HEAVY METAL TRANSPORTER"/>
    <property type="match status" value="1"/>
</dbReference>
<dbReference type="InParanoid" id="B2A197"/>
<evidence type="ECO:0000256" key="1">
    <source>
        <dbReference type="ARBA" id="ARBA00004202"/>
    </source>
</evidence>
<evidence type="ECO:0000256" key="5">
    <source>
        <dbReference type="ARBA" id="ARBA00022741"/>
    </source>
</evidence>
<keyword evidence="6 10" id="KW-0067">ATP-binding</keyword>
<feature type="domain" description="ABC transporter" evidence="11">
    <location>
        <begin position="5"/>
        <end position="238"/>
    </location>
</feature>
<reference evidence="12 13" key="1">
    <citation type="submission" date="2008-04" db="EMBL/GenBank/DDBJ databases">
        <title>Complete sequence of chromosome of Natranaerobius thermophilus JW/NM-WN-LF.</title>
        <authorList>
            <consortium name="US DOE Joint Genome Institute"/>
            <person name="Copeland A."/>
            <person name="Lucas S."/>
            <person name="Lapidus A."/>
            <person name="Glavina del Rio T."/>
            <person name="Dalin E."/>
            <person name="Tice H."/>
            <person name="Bruce D."/>
            <person name="Goodwin L."/>
            <person name="Pitluck S."/>
            <person name="Chertkov O."/>
            <person name="Brettin T."/>
            <person name="Detter J.C."/>
            <person name="Han C."/>
            <person name="Kuske C.R."/>
            <person name="Schmutz J."/>
            <person name="Larimer F."/>
            <person name="Land M."/>
            <person name="Hauser L."/>
            <person name="Kyrpides N."/>
            <person name="Lykidis A."/>
            <person name="Mesbah N.M."/>
            <person name="Wiegel J."/>
        </authorList>
    </citation>
    <scope>NUCLEOTIDE SEQUENCE [LARGE SCALE GENOMIC DNA]</scope>
    <source>
        <strain evidence="13">ATCC BAA-1301 / DSM 18059 / JW/NM-WN-LF</strain>
    </source>
</reference>
<dbReference type="SMART" id="SM00382">
    <property type="entry name" value="AAA"/>
    <property type="match status" value="1"/>
</dbReference>
<evidence type="ECO:0000256" key="3">
    <source>
        <dbReference type="ARBA" id="ARBA00022448"/>
    </source>
</evidence>
<gene>
    <name evidence="12" type="ordered locus">Nther_2472</name>
</gene>
<comment type="similarity">
    <text evidence="2 10">Belongs to the ABC transporter superfamily.</text>
</comment>
<dbReference type="InterPro" id="IPR005876">
    <property type="entry name" value="Co_trans_ATP-bd"/>
</dbReference>
<dbReference type="InterPro" id="IPR015856">
    <property type="entry name" value="ABC_transpr_CbiO/EcfA_su"/>
</dbReference>
<keyword evidence="7" id="KW-1278">Translocase</keyword>